<dbReference type="Proteomes" id="UP000298616">
    <property type="component" value="Chromosome"/>
</dbReference>
<dbReference type="PANTHER" id="PTHR11403">
    <property type="entry name" value="CYTOCHROME C OXIDASE SUBUNIT III"/>
    <property type="match status" value="1"/>
</dbReference>
<evidence type="ECO:0000256" key="1">
    <source>
        <dbReference type="ARBA" id="ARBA00004651"/>
    </source>
</evidence>
<feature type="transmembrane region" description="Helical" evidence="8">
    <location>
        <begin position="56"/>
        <end position="79"/>
    </location>
</feature>
<feature type="transmembrane region" description="Helical" evidence="8">
    <location>
        <begin position="22"/>
        <end position="44"/>
    </location>
</feature>
<dbReference type="KEGG" id="fpf:DCC35_07695"/>
<name>A0A4D7JMH1_9BACT</name>
<dbReference type="GO" id="GO:0019646">
    <property type="term" value="P:aerobic electron transport chain"/>
    <property type="evidence" value="ECO:0007669"/>
    <property type="project" value="InterPro"/>
</dbReference>
<evidence type="ECO:0000313" key="11">
    <source>
        <dbReference type="Proteomes" id="UP000298616"/>
    </source>
</evidence>
<comment type="subcellular location">
    <subcellularLocation>
        <location evidence="1 7">Cell membrane</location>
        <topology evidence="1 7">Multi-pass membrane protein</topology>
    </subcellularLocation>
</comment>
<dbReference type="EMBL" id="CP028923">
    <property type="protein sequence ID" value="QCK17029.1"/>
    <property type="molecule type" value="Genomic_DNA"/>
</dbReference>
<evidence type="ECO:0000313" key="10">
    <source>
        <dbReference type="EMBL" id="QCK17029.1"/>
    </source>
</evidence>
<reference evidence="10 11" key="1">
    <citation type="submission" date="2018-04" db="EMBL/GenBank/DDBJ databases">
        <title>Complete genome uncultured novel isolate.</title>
        <authorList>
            <person name="Merlino G."/>
        </authorList>
    </citation>
    <scope>NUCLEOTIDE SEQUENCE [LARGE SCALE GENOMIC DNA]</scope>
    <source>
        <strain evidence="11">R1DC9</strain>
    </source>
</reference>
<proteinExistence type="inferred from homology"/>
<evidence type="ECO:0000259" key="9">
    <source>
        <dbReference type="PROSITE" id="PS50253"/>
    </source>
</evidence>
<keyword evidence="4 7" id="KW-0812">Transmembrane</keyword>
<evidence type="ECO:0000256" key="4">
    <source>
        <dbReference type="ARBA" id="ARBA00022692"/>
    </source>
</evidence>
<dbReference type="PANTHER" id="PTHR11403:SF2">
    <property type="entry name" value="CYTOCHROME BO(3) UBIQUINOL OXIDASE SUBUNIT 3"/>
    <property type="match status" value="1"/>
</dbReference>
<feature type="transmembrane region" description="Helical" evidence="8">
    <location>
        <begin position="131"/>
        <end position="155"/>
    </location>
</feature>
<sequence>MEGQLKITRESKGILNMHPQKFAMWLFLITVSMIFAAYTSAYIVRQGQGSWIPFDLPVTFLYSTGIIILSSIFMQLAYYATTKNKKLQVRFYIILTFIAGIAFLFMQLKGYGNLVDMNLHFSDPNNVSGSFIYVITGVHGFHLISALIVLLVILLDTFKVENIKEKLVRLEIGTTYWHFLGGLWIFLYLFLQHY</sequence>
<dbReference type="InterPro" id="IPR000298">
    <property type="entry name" value="Cyt_c_oxidase-like_su3"/>
</dbReference>
<evidence type="ECO:0000256" key="8">
    <source>
        <dbReference type="SAM" id="Phobius"/>
    </source>
</evidence>
<dbReference type="InterPro" id="IPR013833">
    <property type="entry name" value="Cyt_c_oxidase_su3_a-hlx"/>
</dbReference>
<keyword evidence="5 8" id="KW-1133">Transmembrane helix</keyword>
<gene>
    <name evidence="10" type="ORF">DCC35_07695</name>
</gene>
<dbReference type="AlphaFoldDB" id="A0A4D7JMH1"/>
<evidence type="ECO:0000256" key="6">
    <source>
        <dbReference type="ARBA" id="ARBA00023136"/>
    </source>
</evidence>
<feature type="domain" description="Heme-copper oxidase subunit III family profile" evidence="9">
    <location>
        <begin position="1"/>
        <end position="194"/>
    </location>
</feature>
<keyword evidence="3" id="KW-1003">Cell membrane</keyword>
<dbReference type="GO" id="GO:0005886">
    <property type="term" value="C:plasma membrane"/>
    <property type="evidence" value="ECO:0007669"/>
    <property type="project" value="UniProtKB-SubCell"/>
</dbReference>
<feature type="transmembrane region" description="Helical" evidence="8">
    <location>
        <begin position="91"/>
        <end position="111"/>
    </location>
</feature>
<dbReference type="PROSITE" id="PS50253">
    <property type="entry name" value="COX3"/>
    <property type="match status" value="1"/>
</dbReference>
<dbReference type="InterPro" id="IPR024791">
    <property type="entry name" value="Cyt_c/ubiquinol_Oxase_su3"/>
</dbReference>
<evidence type="ECO:0000256" key="7">
    <source>
        <dbReference type="RuleBase" id="RU003376"/>
    </source>
</evidence>
<dbReference type="GO" id="GO:0004129">
    <property type="term" value="F:cytochrome-c oxidase activity"/>
    <property type="evidence" value="ECO:0007669"/>
    <property type="project" value="InterPro"/>
</dbReference>
<keyword evidence="6 8" id="KW-0472">Membrane</keyword>
<dbReference type="Gene3D" id="1.20.120.80">
    <property type="entry name" value="Cytochrome c oxidase, subunit III, four-helix bundle"/>
    <property type="match status" value="1"/>
</dbReference>
<dbReference type="OrthoDB" id="679789at2"/>
<keyword evidence="11" id="KW-1185">Reference proteome</keyword>
<dbReference type="InterPro" id="IPR035973">
    <property type="entry name" value="Cyt_c_oxidase_su3-like_sf"/>
</dbReference>
<organism evidence="10 11">
    <name type="scientific">Mangrovivirga cuniculi</name>
    <dbReference type="NCBI Taxonomy" id="2715131"/>
    <lineage>
        <taxon>Bacteria</taxon>
        <taxon>Pseudomonadati</taxon>
        <taxon>Bacteroidota</taxon>
        <taxon>Cytophagia</taxon>
        <taxon>Cytophagales</taxon>
        <taxon>Mangrovivirgaceae</taxon>
        <taxon>Mangrovivirga</taxon>
    </lineage>
</organism>
<accession>A0A4D7JMH1</accession>
<feature type="transmembrane region" description="Helical" evidence="8">
    <location>
        <begin position="167"/>
        <end position="191"/>
    </location>
</feature>
<evidence type="ECO:0000256" key="2">
    <source>
        <dbReference type="ARBA" id="ARBA00010581"/>
    </source>
</evidence>
<evidence type="ECO:0000256" key="3">
    <source>
        <dbReference type="ARBA" id="ARBA00022475"/>
    </source>
</evidence>
<protein>
    <submittedName>
        <fullName evidence="10">Cytochrome oxidase subunit III</fullName>
    </submittedName>
</protein>
<comment type="similarity">
    <text evidence="2 7">Belongs to the cytochrome c oxidase subunit 3 family.</text>
</comment>
<evidence type="ECO:0000256" key="5">
    <source>
        <dbReference type="ARBA" id="ARBA00022989"/>
    </source>
</evidence>
<dbReference type="Pfam" id="PF00510">
    <property type="entry name" value="COX3"/>
    <property type="match status" value="1"/>
</dbReference>
<dbReference type="SUPFAM" id="SSF81452">
    <property type="entry name" value="Cytochrome c oxidase subunit III-like"/>
    <property type="match status" value="1"/>
</dbReference>